<dbReference type="PANTHER" id="PTHR10730:SF53">
    <property type="entry name" value="GLYCOSYLTRANSFERASE 25 FAMILY MEMBER"/>
    <property type="match status" value="1"/>
</dbReference>
<keyword evidence="4" id="KW-0812">Transmembrane</keyword>
<name>A0A0D2EIG4_9EURO</name>
<evidence type="ECO:0000259" key="5">
    <source>
        <dbReference type="Pfam" id="PF01755"/>
    </source>
</evidence>
<proteinExistence type="inferred from homology"/>
<keyword evidence="4" id="KW-0472">Membrane</keyword>
<evidence type="ECO:0000313" key="6">
    <source>
        <dbReference type="EMBL" id="KIW54405.1"/>
    </source>
</evidence>
<dbReference type="AlphaFoldDB" id="A0A0D2EIG4"/>
<evidence type="ECO:0000313" key="7">
    <source>
        <dbReference type="Proteomes" id="UP000054342"/>
    </source>
</evidence>
<feature type="domain" description="Glycosyl transferase family 25" evidence="5">
    <location>
        <begin position="78"/>
        <end position="173"/>
    </location>
</feature>
<keyword evidence="2" id="KW-0328">Glycosyltransferase</keyword>
<comment type="similarity">
    <text evidence="1">Belongs to the glycosyltransferase 25 family.</text>
</comment>
<organism evidence="6 7">
    <name type="scientific">Exophiala xenobiotica</name>
    <dbReference type="NCBI Taxonomy" id="348802"/>
    <lineage>
        <taxon>Eukaryota</taxon>
        <taxon>Fungi</taxon>
        <taxon>Dikarya</taxon>
        <taxon>Ascomycota</taxon>
        <taxon>Pezizomycotina</taxon>
        <taxon>Eurotiomycetes</taxon>
        <taxon>Chaetothyriomycetidae</taxon>
        <taxon>Chaetothyriales</taxon>
        <taxon>Herpotrichiellaceae</taxon>
        <taxon>Exophiala</taxon>
    </lineage>
</organism>
<dbReference type="EMBL" id="KN847320">
    <property type="protein sequence ID" value="KIW54405.1"/>
    <property type="molecule type" value="Genomic_DNA"/>
</dbReference>
<dbReference type="GO" id="GO:0016740">
    <property type="term" value="F:transferase activity"/>
    <property type="evidence" value="ECO:0007669"/>
    <property type="project" value="UniProtKB-KW"/>
</dbReference>
<dbReference type="RefSeq" id="XP_013314989.1">
    <property type="nucleotide sequence ID" value="XM_013459535.1"/>
</dbReference>
<accession>A0A0D2EIG4</accession>
<evidence type="ECO:0000256" key="4">
    <source>
        <dbReference type="SAM" id="Phobius"/>
    </source>
</evidence>
<keyword evidence="4" id="KW-1133">Transmembrane helix</keyword>
<protein>
    <recommendedName>
        <fullName evidence="5">Glycosyl transferase family 25 domain-containing protein</fullName>
    </recommendedName>
</protein>
<dbReference type="GeneID" id="25328673"/>
<keyword evidence="7" id="KW-1185">Reference proteome</keyword>
<sequence length="403" mass="45856">MGSSYRLPARGPWMAATVAKKNLFFACFLITLSGVFFTYFYHEPITRNITSLSRRPGFIPMGKSDNLGDIFNDTLGFQKVYAINLPERTDKRDTMLLQAQLTNFTLEMVDGVVGSKVSPKALPYTMKQDNGTIGCWRAHLDIFNKMIDENIQSALILEDDADWDVSLKAQMTEFARGSRYLLDQGDRTPFSPYGDGWDILWYGHCYSKPDTKDGRYWVIPHDPTVAPRGSRWYFEGPSMLRWENGTEPDPQPRVIYKQIYGWCTSGYAVTLRAAQRILWYSSMIPYNWSIDGGMGNMCGRSEFHDFTCIAPFPRTIGKATPAGSKNRGSDIGDYDADKVQKESQSENVMFSVRQNIQRLLKGETTFKSFFPNPSGDELTMEQITNVKGYPDYVEPPKKNDKSQ</sequence>
<dbReference type="Proteomes" id="UP000054342">
    <property type="component" value="Unassembled WGS sequence"/>
</dbReference>
<dbReference type="Pfam" id="PF01755">
    <property type="entry name" value="Glyco_transf_25"/>
    <property type="match status" value="1"/>
</dbReference>
<evidence type="ECO:0000256" key="2">
    <source>
        <dbReference type="ARBA" id="ARBA00022676"/>
    </source>
</evidence>
<dbReference type="CDD" id="cd06532">
    <property type="entry name" value="Glyco_transf_25"/>
    <property type="match status" value="1"/>
</dbReference>
<evidence type="ECO:0000256" key="3">
    <source>
        <dbReference type="ARBA" id="ARBA00022679"/>
    </source>
</evidence>
<dbReference type="PANTHER" id="PTHR10730">
    <property type="entry name" value="PROCOLLAGEN-LYSINE,2-OXOGLUTARATE 5-DIOXYGENASE/GLYCOSYLTRANSFERASE 25 FAMILY MEMBER"/>
    <property type="match status" value="1"/>
</dbReference>
<dbReference type="OrthoDB" id="47375at2759"/>
<dbReference type="InterPro" id="IPR050757">
    <property type="entry name" value="Collagen_mod_GT25"/>
</dbReference>
<evidence type="ECO:0000256" key="1">
    <source>
        <dbReference type="ARBA" id="ARBA00006721"/>
    </source>
</evidence>
<dbReference type="HOGENOM" id="CLU_032992_1_1_1"/>
<gene>
    <name evidence="6" type="ORF">PV05_06765</name>
</gene>
<keyword evidence="3" id="KW-0808">Transferase</keyword>
<dbReference type="InterPro" id="IPR002654">
    <property type="entry name" value="Glyco_trans_25"/>
</dbReference>
<reference evidence="6 7" key="1">
    <citation type="submission" date="2015-01" db="EMBL/GenBank/DDBJ databases">
        <title>The Genome Sequence of Exophiala xenobiotica CBS118157.</title>
        <authorList>
            <consortium name="The Broad Institute Genomics Platform"/>
            <person name="Cuomo C."/>
            <person name="de Hoog S."/>
            <person name="Gorbushina A."/>
            <person name="Stielow B."/>
            <person name="Teixiera M."/>
            <person name="Abouelleil A."/>
            <person name="Chapman S.B."/>
            <person name="Priest M."/>
            <person name="Young S.K."/>
            <person name="Wortman J."/>
            <person name="Nusbaum C."/>
            <person name="Birren B."/>
        </authorList>
    </citation>
    <scope>NUCLEOTIDE SEQUENCE [LARGE SCALE GENOMIC DNA]</scope>
    <source>
        <strain evidence="6 7">CBS 118157</strain>
    </source>
</reference>
<feature type="transmembrane region" description="Helical" evidence="4">
    <location>
        <begin position="23"/>
        <end position="41"/>
    </location>
</feature>